<evidence type="ECO:0000256" key="1">
    <source>
        <dbReference type="ARBA" id="ARBA00004651"/>
    </source>
</evidence>
<dbReference type="AlphaFoldDB" id="A0A9X7BHQ4"/>
<keyword evidence="7" id="KW-0175">Coiled coil</keyword>
<feature type="transmembrane region" description="Helical" evidence="8">
    <location>
        <begin position="365"/>
        <end position="384"/>
    </location>
</feature>
<dbReference type="PANTHER" id="PTHR33406">
    <property type="entry name" value="MEMBRANE PROTEIN MJ1562-RELATED"/>
    <property type="match status" value="1"/>
</dbReference>
<keyword evidence="3" id="KW-1003">Cell membrane</keyword>
<keyword evidence="5 8" id="KW-1133">Transmembrane helix</keyword>
<feature type="transmembrane region" description="Helical" evidence="8">
    <location>
        <begin position="870"/>
        <end position="888"/>
    </location>
</feature>
<keyword evidence="6 8" id="KW-0472">Membrane</keyword>
<feature type="domain" description="SSD" evidence="9">
    <location>
        <begin position="901"/>
        <end position="1026"/>
    </location>
</feature>
<feature type="transmembrane region" description="Helical" evidence="8">
    <location>
        <begin position="239"/>
        <end position="259"/>
    </location>
</feature>
<dbReference type="EMBL" id="NVDU01000104">
    <property type="protein sequence ID" value="PFV24467.1"/>
    <property type="molecule type" value="Genomic_DNA"/>
</dbReference>
<name>A0A9X7BHQ4_BACTU</name>
<evidence type="ECO:0000313" key="10">
    <source>
        <dbReference type="EMBL" id="PFV24467.1"/>
    </source>
</evidence>
<evidence type="ECO:0000256" key="3">
    <source>
        <dbReference type="ARBA" id="ARBA00022475"/>
    </source>
</evidence>
<dbReference type="PROSITE" id="PS50156">
    <property type="entry name" value="SSD"/>
    <property type="match status" value="1"/>
</dbReference>
<dbReference type="InterPro" id="IPR004869">
    <property type="entry name" value="MMPL_dom"/>
</dbReference>
<gene>
    <name evidence="10" type="ORF">COK99_30115</name>
</gene>
<dbReference type="Proteomes" id="UP000223366">
    <property type="component" value="Unassembled WGS sequence"/>
</dbReference>
<evidence type="ECO:0000259" key="9">
    <source>
        <dbReference type="PROSITE" id="PS50156"/>
    </source>
</evidence>
<evidence type="ECO:0000256" key="4">
    <source>
        <dbReference type="ARBA" id="ARBA00022692"/>
    </source>
</evidence>
<dbReference type="PANTHER" id="PTHR33406:SF6">
    <property type="entry name" value="MEMBRANE PROTEIN YDGH-RELATED"/>
    <property type="match status" value="1"/>
</dbReference>
<feature type="transmembrane region" description="Helical" evidence="8">
    <location>
        <begin position="895"/>
        <end position="912"/>
    </location>
</feature>
<feature type="transmembrane region" description="Helical" evidence="8">
    <location>
        <begin position="186"/>
        <end position="219"/>
    </location>
</feature>
<dbReference type="InterPro" id="IPR000731">
    <property type="entry name" value="SSD"/>
</dbReference>
<proteinExistence type="inferred from homology"/>
<protein>
    <recommendedName>
        <fullName evidence="9">SSD domain-containing protein</fullName>
    </recommendedName>
</protein>
<evidence type="ECO:0000256" key="7">
    <source>
        <dbReference type="SAM" id="Coils"/>
    </source>
</evidence>
<comment type="subcellular location">
    <subcellularLocation>
        <location evidence="1">Cell membrane</location>
        <topology evidence="1">Multi-pass membrane protein</topology>
    </subcellularLocation>
</comment>
<feature type="transmembrane region" description="Helical" evidence="8">
    <location>
        <begin position="315"/>
        <end position="337"/>
    </location>
</feature>
<comment type="caution">
    <text evidence="10">The sequence shown here is derived from an EMBL/GenBank/DDBJ whole genome shotgun (WGS) entry which is preliminary data.</text>
</comment>
<comment type="similarity">
    <text evidence="2">Belongs to the resistance-nodulation-cell division (RND) (TC 2.A.6) family. MmpL subfamily.</text>
</comment>
<dbReference type="SUPFAM" id="SSF58104">
    <property type="entry name" value="Methyl-accepting chemotaxis protein (MCP) signaling domain"/>
    <property type="match status" value="1"/>
</dbReference>
<dbReference type="Gene3D" id="1.20.1640.10">
    <property type="entry name" value="Multidrug efflux transporter AcrB transmembrane domain"/>
    <property type="match status" value="2"/>
</dbReference>
<organism evidence="10 11">
    <name type="scientific">Bacillus thuringiensis</name>
    <dbReference type="NCBI Taxonomy" id="1428"/>
    <lineage>
        <taxon>Bacteria</taxon>
        <taxon>Bacillati</taxon>
        <taxon>Bacillota</taxon>
        <taxon>Bacilli</taxon>
        <taxon>Bacillales</taxon>
        <taxon>Bacillaceae</taxon>
        <taxon>Bacillus</taxon>
        <taxon>Bacillus cereus group</taxon>
    </lineage>
</organism>
<dbReference type="InterPro" id="IPR050545">
    <property type="entry name" value="Mycobact_MmpL"/>
</dbReference>
<accession>A0A9X7BHQ4</accession>
<evidence type="ECO:0000256" key="2">
    <source>
        <dbReference type="ARBA" id="ARBA00010157"/>
    </source>
</evidence>
<reference evidence="10 11" key="1">
    <citation type="submission" date="2017-09" db="EMBL/GenBank/DDBJ databases">
        <title>Large-scale bioinformatics analysis of Bacillus genomes uncovers conserved roles of natural products in bacterial physiology.</title>
        <authorList>
            <consortium name="Agbiome Team Llc"/>
            <person name="Bleich R.M."/>
            <person name="Grubbs K.J."/>
            <person name="Santa Maria K.C."/>
            <person name="Allen S.E."/>
            <person name="Farag S."/>
            <person name="Shank E.A."/>
            <person name="Bowers A."/>
        </authorList>
    </citation>
    <scope>NUCLEOTIDE SEQUENCE [LARGE SCALE GENOMIC DNA]</scope>
    <source>
        <strain evidence="10 11">AFS060060</strain>
    </source>
</reference>
<evidence type="ECO:0000313" key="11">
    <source>
        <dbReference type="Proteomes" id="UP000223366"/>
    </source>
</evidence>
<feature type="transmembrane region" description="Helical" evidence="8">
    <location>
        <begin position="971"/>
        <end position="990"/>
    </location>
</feature>
<evidence type="ECO:0000256" key="5">
    <source>
        <dbReference type="ARBA" id="ARBA00022989"/>
    </source>
</evidence>
<evidence type="ECO:0000256" key="6">
    <source>
        <dbReference type="ARBA" id="ARBA00023136"/>
    </source>
</evidence>
<dbReference type="GO" id="GO:0005886">
    <property type="term" value="C:plasma membrane"/>
    <property type="evidence" value="ECO:0007669"/>
    <property type="project" value="UniProtKB-SubCell"/>
</dbReference>
<feature type="transmembrane region" description="Helical" evidence="8">
    <location>
        <begin position="932"/>
        <end position="951"/>
    </location>
</feature>
<sequence>MIQMSNLKSWRSLSFLLWIVITITMVVTMPNMDKLVKEKGKITIPNTEQSSIADKMIKEMDKEGVEKYEIIAVFNSGNKAALTDEQKKEITKTINALQNEKEQLGIKEVVSHLDNKDLEKQLVSKDNTTILTQISIDKKHGEISKVSNNLHEKVQTKGVKTYLTGSDLIAGDFLKSSQEGVKKTEVISIIFILVVLILVFRSPVVPIVSLLTVGVSYLVSMGIIAQLVNQFNFPFSNFTQVFVVVVLFGVGTDYNILLYTRFKEELSKQENAFLATKETFKSAGKTVLYSGIAVLIGFASLALASFKLYQSTSAVAIGVLVLLLVLTTLNPFFMVLLGKGMFYPVKTFKGHEDSHLWGFFAKNSVARPFIALIIVFLISIPFILKYSNTLNYNDLFEVDNKYESKMGINVIEDHFPPGFSSPSTLVIQSDKKLDEGTSLQILDELTDKISKVKGVSEVYAPTRPTGEKIKELYLNKQAGELNTGLGDANGGIKEINDGLTDAKNKMGSNDSNSLANVQKLIDGTNEAKNGVSALGTALHQLSNGINDGAQGAQQIESGLASVNENINVLSNATSQLHTGYAQLEKGLSSYDQYFGSISQAIDGAKKGYEQIEMLMTNFVQTKPELANDSNIQQTIGIAKEAQKQLNILSKELNQLATQHKAAMSSFKEANQSLLKVDNGLKEMNNGINKLQKGAADLKNGLNEGSAGSKQIANKSAELQSGLTKINDGQGQLLTGLKDLQEKMGQLQSGLSKSTEGLGKVSNGLHDAQEYLGELNESKSSEKFYIPKEVLEGGDFQKALNTYMSQDRKIAKMIIILDVNPYSKEAMPIIQEINKTIEGTVKGTELKDAKTAIGGTTARNVDLKEVTGQDFLRTATIMLFGIAIVLMVITRSLLNTIFIIGSLLLAYFASLGISEQISAHVLHVESLSWNVPFFSFIMIVALGVDYSIFVMMRYNEVEGDSVTKIITASRHIGGVVLSAALILVGTFAALIPSGVLTLIQVASVVGVALLLLALIVMPILLPALMGLTSKLKSYKEKIINTK</sequence>
<dbReference type="SUPFAM" id="SSF82866">
    <property type="entry name" value="Multidrug efflux transporter AcrB transmembrane domain"/>
    <property type="match status" value="2"/>
</dbReference>
<evidence type="ECO:0000256" key="8">
    <source>
        <dbReference type="SAM" id="Phobius"/>
    </source>
</evidence>
<feature type="transmembrane region" description="Helical" evidence="8">
    <location>
        <begin position="12"/>
        <end position="32"/>
    </location>
</feature>
<dbReference type="Gene3D" id="1.10.287.950">
    <property type="entry name" value="Methyl-accepting chemotaxis protein"/>
    <property type="match status" value="2"/>
</dbReference>
<feature type="transmembrane region" description="Helical" evidence="8">
    <location>
        <begin position="287"/>
        <end position="309"/>
    </location>
</feature>
<feature type="coiled-coil region" evidence="7">
    <location>
        <begin position="80"/>
        <end position="107"/>
    </location>
</feature>
<feature type="transmembrane region" description="Helical" evidence="8">
    <location>
        <begin position="996"/>
        <end position="1026"/>
    </location>
</feature>
<dbReference type="Pfam" id="PF03176">
    <property type="entry name" value="MMPL"/>
    <property type="match status" value="2"/>
</dbReference>
<keyword evidence="4 8" id="KW-0812">Transmembrane</keyword>